<evidence type="ECO:0000256" key="3">
    <source>
        <dbReference type="ARBA" id="ARBA00022692"/>
    </source>
</evidence>
<keyword evidence="2 11" id="KW-0808">Transferase</keyword>
<feature type="transmembrane region" description="Helical" evidence="11">
    <location>
        <begin position="203"/>
        <end position="226"/>
    </location>
</feature>
<evidence type="ECO:0000313" key="14">
    <source>
        <dbReference type="Proteomes" id="UP000018144"/>
    </source>
</evidence>
<organism evidence="13 14">
    <name type="scientific">Pyronema omphalodes (strain CBS 100304)</name>
    <name type="common">Pyronema confluens</name>
    <dbReference type="NCBI Taxonomy" id="1076935"/>
    <lineage>
        <taxon>Eukaryota</taxon>
        <taxon>Fungi</taxon>
        <taxon>Dikarya</taxon>
        <taxon>Ascomycota</taxon>
        <taxon>Pezizomycotina</taxon>
        <taxon>Pezizomycetes</taxon>
        <taxon>Pezizales</taxon>
        <taxon>Pyronemataceae</taxon>
        <taxon>Pyronema</taxon>
    </lineage>
</organism>
<keyword evidence="8 11" id="KW-0012">Acyltransferase</keyword>
<evidence type="ECO:0000256" key="5">
    <source>
        <dbReference type="ARBA" id="ARBA00023136"/>
    </source>
</evidence>
<evidence type="ECO:0000256" key="1">
    <source>
        <dbReference type="ARBA" id="ARBA00004141"/>
    </source>
</evidence>
<keyword evidence="6" id="KW-0564">Palmitate</keyword>
<dbReference type="Proteomes" id="UP000018144">
    <property type="component" value="Unassembled WGS sequence"/>
</dbReference>
<dbReference type="PANTHER" id="PTHR22883">
    <property type="entry name" value="ZINC FINGER DHHC DOMAIN CONTAINING PROTEIN"/>
    <property type="match status" value="1"/>
</dbReference>
<gene>
    <name evidence="13" type="ORF">PCON_08926</name>
</gene>
<sequence>MGVLRTLALLVLLISFLTLVLLFGQLPRLRKTPIGKVYRLLRYRLPALLSSIDRIICSSRLTPFLIRGGAYLVNEPHPLVICFYLTLVTGGIYVFLSSGWSFLSPLQKGIVSLVSPLPYISMYLASTSDPGVITPSNHTAALDMYPYDHTIFFPPPNTPPCRSCHLQKPARSKHCSICKACVAKQDHHCIWINNCVGLANIRWFILFLISTDVLLLVGMLLCWGILDFVLRQSGIEIAGLSWNEYIRLLGLAVVEQVSIGAIFLLCALCGILSFTFTGYHIYLIWAGTTSNETTKWDEWKEDIKAGIIYLGELEEEGEEEREHGSVPGEHWPRKQRQWLYRIAAAGRTDMLPQIRGVVWQKVEGLAEVDNIYDCGGWANFRDVLWPGKLE</sequence>
<keyword evidence="5 11" id="KW-0472">Membrane</keyword>
<protein>
    <recommendedName>
        <fullName evidence="11">Palmitoyltransferase</fullName>
        <ecNumber evidence="11">2.3.1.225</ecNumber>
    </recommendedName>
</protein>
<proteinExistence type="inferred from homology"/>
<feature type="transmembrane region" description="Helical" evidence="11">
    <location>
        <begin position="78"/>
        <end position="103"/>
    </location>
</feature>
<evidence type="ECO:0000256" key="11">
    <source>
        <dbReference type="RuleBase" id="RU079119"/>
    </source>
</evidence>
<evidence type="ECO:0000256" key="6">
    <source>
        <dbReference type="ARBA" id="ARBA00023139"/>
    </source>
</evidence>
<dbReference type="InterPro" id="IPR039859">
    <property type="entry name" value="PFA4/ZDH16/20/ERF2-like"/>
</dbReference>
<comment type="catalytic activity">
    <reaction evidence="10 11">
        <text>L-cysteinyl-[protein] + hexadecanoyl-CoA = S-hexadecanoyl-L-cysteinyl-[protein] + CoA</text>
        <dbReference type="Rhea" id="RHEA:36683"/>
        <dbReference type="Rhea" id="RHEA-COMP:10131"/>
        <dbReference type="Rhea" id="RHEA-COMP:11032"/>
        <dbReference type="ChEBI" id="CHEBI:29950"/>
        <dbReference type="ChEBI" id="CHEBI:57287"/>
        <dbReference type="ChEBI" id="CHEBI:57379"/>
        <dbReference type="ChEBI" id="CHEBI:74151"/>
        <dbReference type="EC" id="2.3.1.225"/>
    </reaction>
</comment>
<evidence type="ECO:0000256" key="2">
    <source>
        <dbReference type="ARBA" id="ARBA00022679"/>
    </source>
</evidence>
<dbReference type="STRING" id="1076935.U4L836"/>
<dbReference type="Pfam" id="PF01529">
    <property type="entry name" value="DHHC"/>
    <property type="match status" value="1"/>
</dbReference>
<dbReference type="PROSITE" id="PS50216">
    <property type="entry name" value="DHHC"/>
    <property type="match status" value="1"/>
</dbReference>
<evidence type="ECO:0000256" key="10">
    <source>
        <dbReference type="ARBA" id="ARBA00048048"/>
    </source>
</evidence>
<dbReference type="GO" id="GO:0006612">
    <property type="term" value="P:protein targeting to membrane"/>
    <property type="evidence" value="ECO:0007669"/>
    <property type="project" value="TreeGrafter"/>
</dbReference>
<name>U4L836_PYROM</name>
<dbReference type="PANTHER" id="PTHR22883:SF23">
    <property type="entry name" value="PALMITOYLTRANSFERASE ZDHHC6"/>
    <property type="match status" value="1"/>
</dbReference>
<comment type="domain">
    <text evidence="11">The DHHC domain is required for palmitoyltransferase activity.</text>
</comment>
<dbReference type="GO" id="GO:0005783">
    <property type="term" value="C:endoplasmic reticulum"/>
    <property type="evidence" value="ECO:0007669"/>
    <property type="project" value="TreeGrafter"/>
</dbReference>
<keyword evidence="4 11" id="KW-1133">Transmembrane helix</keyword>
<reference evidence="13 14" key="1">
    <citation type="journal article" date="2013" name="PLoS Genet.">
        <title>The genome and development-dependent transcriptomes of Pyronema confluens: a window into fungal evolution.</title>
        <authorList>
            <person name="Traeger S."/>
            <person name="Altegoer F."/>
            <person name="Freitag M."/>
            <person name="Gabaldon T."/>
            <person name="Kempken F."/>
            <person name="Kumar A."/>
            <person name="Marcet-Houben M."/>
            <person name="Poggeler S."/>
            <person name="Stajich J.E."/>
            <person name="Nowrousian M."/>
        </authorList>
    </citation>
    <scope>NUCLEOTIDE SEQUENCE [LARGE SCALE GENOMIC DNA]</scope>
    <source>
        <strain evidence="14">CBS 100304</strain>
        <tissue evidence="13">Vegetative mycelium</tissue>
    </source>
</reference>
<dbReference type="GO" id="GO:0019706">
    <property type="term" value="F:protein-cysteine S-palmitoyltransferase activity"/>
    <property type="evidence" value="ECO:0007669"/>
    <property type="project" value="UniProtKB-EC"/>
</dbReference>
<feature type="domain" description="Palmitoyltransferase DHHC" evidence="12">
    <location>
        <begin position="160"/>
        <end position="296"/>
    </location>
</feature>
<dbReference type="EMBL" id="HF935457">
    <property type="protein sequence ID" value="CCX09333.1"/>
    <property type="molecule type" value="Genomic_DNA"/>
</dbReference>
<keyword evidence="7" id="KW-0449">Lipoprotein</keyword>
<keyword evidence="14" id="KW-1185">Reference proteome</keyword>
<evidence type="ECO:0000256" key="8">
    <source>
        <dbReference type="ARBA" id="ARBA00023315"/>
    </source>
</evidence>
<dbReference type="eggNOG" id="KOG1312">
    <property type="taxonomic scope" value="Eukaryota"/>
</dbReference>
<dbReference type="InterPro" id="IPR001594">
    <property type="entry name" value="Palmitoyltrfase_DHHC"/>
</dbReference>
<evidence type="ECO:0000256" key="7">
    <source>
        <dbReference type="ARBA" id="ARBA00023288"/>
    </source>
</evidence>
<evidence type="ECO:0000313" key="13">
    <source>
        <dbReference type="EMBL" id="CCX09333.1"/>
    </source>
</evidence>
<dbReference type="GO" id="GO:0005794">
    <property type="term" value="C:Golgi apparatus"/>
    <property type="evidence" value="ECO:0007669"/>
    <property type="project" value="TreeGrafter"/>
</dbReference>
<dbReference type="AlphaFoldDB" id="U4L836"/>
<evidence type="ECO:0000256" key="4">
    <source>
        <dbReference type="ARBA" id="ARBA00022989"/>
    </source>
</evidence>
<evidence type="ECO:0000256" key="9">
    <source>
        <dbReference type="ARBA" id="ARBA00038298"/>
    </source>
</evidence>
<comment type="subcellular location">
    <subcellularLocation>
        <location evidence="1">Membrane</location>
        <topology evidence="1">Multi-pass membrane protein</topology>
    </subcellularLocation>
</comment>
<dbReference type="EC" id="2.3.1.225" evidence="11"/>
<dbReference type="OrthoDB" id="9909019at2759"/>
<keyword evidence="3 11" id="KW-0812">Transmembrane</keyword>
<dbReference type="OMA" id="HIYLIWA"/>
<feature type="transmembrane region" description="Helical" evidence="11">
    <location>
        <begin position="6"/>
        <end position="24"/>
    </location>
</feature>
<comment type="similarity">
    <text evidence="9">Belongs to the DHHC palmitoyltransferase family. PFA5 subfamily.</text>
</comment>
<evidence type="ECO:0000259" key="12">
    <source>
        <dbReference type="Pfam" id="PF01529"/>
    </source>
</evidence>
<dbReference type="GO" id="GO:0016020">
    <property type="term" value="C:membrane"/>
    <property type="evidence" value="ECO:0007669"/>
    <property type="project" value="UniProtKB-SubCell"/>
</dbReference>
<accession>U4L836</accession>
<feature type="transmembrane region" description="Helical" evidence="11">
    <location>
        <begin position="246"/>
        <end position="274"/>
    </location>
</feature>